<organism evidence="1 2">
    <name type="scientific">Gossypium arboreum</name>
    <name type="common">Tree cotton</name>
    <name type="synonym">Gossypium nanking</name>
    <dbReference type="NCBI Taxonomy" id="29729"/>
    <lineage>
        <taxon>Eukaryota</taxon>
        <taxon>Viridiplantae</taxon>
        <taxon>Streptophyta</taxon>
        <taxon>Embryophyta</taxon>
        <taxon>Tracheophyta</taxon>
        <taxon>Spermatophyta</taxon>
        <taxon>Magnoliopsida</taxon>
        <taxon>eudicotyledons</taxon>
        <taxon>Gunneridae</taxon>
        <taxon>Pentapetalae</taxon>
        <taxon>rosids</taxon>
        <taxon>malvids</taxon>
        <taxon>Malvales</taxon>
        <taxon>Malvaceae</taxon>
        <taxon>Malvoideae</taxon>
        <taxon>Gossypium</taxon>
    </lineage>
</organism>
<gene>
    <name evidence="1" type="ORF">F383_36182</name>
</gene>
<dbReference type="EMBL" id="JRRC01515276">
    <property type="protein sequence ID" value="KHG08913.1"/>
    <property type="molecule type" value="Genomic_DNA"/>
</dbReference>
<comment type="caution">
    <text evidence="1">The sequence shown here is derived from an EMBL/GenBank/DDBJ whole genome shotgun (WGS) entry which is preliminary data.</text>
</comment>
<sequence>MPRANVRVPGATALK</sequence>
<evidence type="ECO:0000313" key="1">
    <source>
        <dbReference type="EMBL" id="KHG08913.1"/>
    </source>
</evidence>
<name>A0A0B0N3A4_GOSAR</name>
<evidence type="ECO:0000313" key="2">
    <source>
        <dbReference type="Proteomes" id="UP000032142"/>
    </source>
</evidence>
<reference evidence="2" key="1">
    <citation type="submission" date="2014-09" db="EMBL/GenBank/DDBJ databases">
        <authorList>
            <person name="Mudge J."/>
            <person name="Ramaraj T."/>
            <person name="Lindquist I.E."/>
            <person name="Bharti A.K."/>
            <person name="Sundararajan A."/>
            <person name="Cameron C.T."/>
            <person name="Woodward J.E."/>
            <person name="May G.D."/>
            <person name="Brubaker C."/>
            <person name="Broadhvest J."/>
            <person name="Wilkins T.A."/>
        </authorList>
    </citation>
    <scope>NUCLEOTIDE SEQUENCE</scope>
    <source>
        <strain evidence="2">cv. AKA8401</strain>
    </source>
</reference>
<keyword evidence="2" id="KW-1185">Reference proteome</keyword>
<dbReference type="Proteomes" id="UP000032142">
    <property type="component" value="Unassembled WGS sequence"/>
</dbReference>
<accession>A0A0B0N3A4</accession>
<protein>
    <submittedName>
        <fullName evidence="1">Uncharacterized protein</fullName>
    </submittedName>
</protein>
<proteinExistence type="predicted"/>